<evidence type="ECO:0000256" key="5">
    <source>
        <dbReference type="ARBA" id="ARBA00022679"/>
    </source>
</evidence>
<dbReference type="FunFam" id="3.40.50.11660:FF:000002">
    <property type="entry name" value="Alpha-(1,3)-fucosyltransferase"/>
    <property type="match status" value="1"/>
</dbReference>
<evidence type="ECO:0000256" key="6">
    <source>
        <dbReference type="ARBA" id="ARBA00022692"/>
    </source>
</evidence>
<dbReference type="PANTHER" id="PTHR11929">
    <property type="entry name" value="ALPHA- 1,3 -FUCOSYLTRANSFERASE"/>
    <property type="match status" value="1"/>
</dbReference>
<comment type="similarity">
    <text evidence="3 13">Belongs to the glycosyltransferase 10 family.</text>
</comment>
<organism evidence="15 16">
    <name type="scientific">Bambusicola thoracicus</name>
    <name type="common">Chinese bamboo-partridge</name>
    <name type="synonym">Perdix thoracica</name>
    <dbReference type="NCBI Taxonomy" id="9083"/>
    <lineage>
        <taxon>Eukaryota</taxon>
        <taxon>Metazoa</taxon>
        <taxon>Chordata</taxon>
        <taxon>Craniata</taxon>
        <taxon>Vertebrata</taxon>
        <taxon>Euteleostomi</taxon>
        <taxon>Archelosauria</taxon>
        <taxon>Archosauria</taxon>
        <taxon>Dinosauria</taxon>
        <taxon>Saurischia</taxon>
        <taxon>Theropoda</taxon>
        <taxon>Coelurosauria</taxon>
        <taxon>Aves</taxon>
        <taxon>Neognathae</taxon>
        <taxon>Galloanserae</taxon>
        <taxon>Galliformes</taxon>
        <taxon>Phasianidae</taxon>
        <taxon>Perdicinae</taxon>
        <taxon>Bambusicola</taxon>
    </lineage>
</organism>
<evidence type="ECO:0000259" key="14">
    <source>
        <dbReference type="Pfam" id="PF00852"/>
    </source>
</evidence>
<dbReference type="GO" id="GO:0046922">
    <property type="term" value="F:peptide-O-fucosyltransferase activity"/>
    <property type="evidence" value="ECO:0007669"/>
    <property type="project" value="UniProtKB-EC"/>
</dbReference>
<evidence type="ECO:0000256" key="9">
    <source>
        <dbReference type="ARBA" id="ARBA00023136"/>
    </source>
</evidence>
<evidence type="ECO:0000256" key="10">
    <source>
        <dbReference type="ARBA" id="ARBA00023180"/>
    </source>
</evidence>
<dbReference type="GO" id="GO:0046920">
    <property type="term" value="F:alpha-(1-&gt;3)-fucosyltransferase activity"/>
    <property type="evidence" value="ECO:0007669"/>
    <property type="project" value="InterPro"/>
</dbReference>
<dbReference type="Proteomes" id="UP000237246">
    <property type="component" value="Unassembled WGS sequence"/>
</dbReference>
<comment type="pathway">
    <text evidence="2">Protein modification; protein glycosylation.</text>
</comment>
<dbReference type="PIRSF" id="PIRSF037332">
    <property type="entry name" value="Alpha1_3FUT_met"/>
    <property type="match status" value="1"/>
</dbReference>
<keyword evidence="9" id="KW-0472">Membrane</keyword>
<sequence>MVRMRRKRLWASCICFAAFFFLLVTLQVITELGNSENKAPAVSSLHSGPLKPDERHASQLKKKDLYSNFRTEPDTDHYPILLWWSPLTGETGRLGQCGEDVCFFTVNKTYQHSQMTRAFLFYACLYALSWAGKPVGVEDDFVKSFLWNLRCGNHLLGFVYIFERDSKLYLFNIVYSQSFACTSAVAPEKNCISSRGTDFSIDSLPLPRKDHHDWALFHEESPKNNYKLFHEPAITLFNHTATFSRHSHLPLTTQYLESIEVLRSLRHMIPVQMKNSLRKRLAPLVYVQSDCNAPSDRDSYVRELMCHIEVDSYGECLHNRDLPQHLRNPSAMDDGNFYKILAQYKFILAFENAICEDYITEKLWRPLMLGVVPVYFGSPSIIDWLPSNKSAILVSSFSHPRELARYIKTLDQNDQEYEAYLEWKLKGDISNPRLLTAMKERKWGVQDITQDNYIDTFECMVCNRVWENIRREEKGWLPQRWSAQVNHLNCPKPEAFWFSSSNPSQSSLQDMWIASFEQSKKEAWALRQLVERNRNFTTQEFWMLVFKE</sequence>
<proteinExistence type="inferred from homology"/>
<dbReference type="InterPro" id="IPR017176">
    <property type="entry name" value="Alpha-1_3-FUT_met"/>
</dbReference>
<keyword evidence="7" id="KW-0735">Signal-anchor</keyword>
<evidence type="ECO:0000256" key="13">
    <source>
        <dbReference type="RuleBase" id="RU003832"/>
    </source>
</evidence>
<dbReference type="InterPro" id="IPR055270">
    <property type="entry name" value="Glyco_tran_10_C"/>
</dbReference>
<keyword evidence="10" id="KW-0325">Glycoprotein</keyword>
<protein>
    <recommendedName>
        <fullName evidence="13">Fucosyltransferase</fullName>
        <ecNumber evidence="13">2.4.1.-</ecNumber>
    </recommendedName>
</protein>
<evidence type="ECO:0000313" key="15">
    <source>
        <dbReference type="EMBL" id="POI28663.1"/>
    </source>
</evidence>
<name>A0A2P4SX35_BAMTH</name>
<feature type="domain" description="Fucosyltransferase C-terminal" evidence="14">
    <location>
        <begin position="283"/>
        <end position="468"/>
    </location>
</feature>
<comment type="catalytic activity">
    <reaction evidence="12">
        <text>L-seryl-[protein] + GDP-beta-L-fucose = 3-O-(alpha-L-fucosyl)-L-seryl-[protein] + GDP + H(+)</text>
        <dbReference type="Rhea" id="RHEA:63644"/>
        <dbReference type="Rhea" id="RHEA-COMP:9863"/>
        <dbReference type="Rhea" id="RHEA-COMP:17914"/>
        <dbReference type="ChEBI" id="CHEBI:15378"/>
        <dbReference type="ChEBI" id="CHEBI:29999"/>
        <dbReference type="ChEBI" id="CHEBI:57273"/>
        <dbReference type="ChEBI" id="CHEBI:58189"/>
        <dbReference type="ChEBI" id="CHEBI:189632"/>
        <dbReference type="EC" id="2.4.1.221"/>
    </reaction>
    <physiologicalReaction direction="left-to-right" evidence="12">
        <dbReference type="Rhea" id="RHEA:63645"/>
    </physiologicalReaction>
</comment>
<accession>A0A2P4SX35</accession>
<evidence type="ECO:0000256" key="2">
    <source>
        <dbReference type="ARBA" id="ARBA00004922"/>
    </source>
</evidence>
<keyword evidence="16" id="KW-1185">Reference proteome</keyword>
<dbReference type="AlphaFoldDB" id="A0A2P4SX35"/>
<dbReference type="OrthoDB" id="9993460at2759"/>
<dbReference type="EC" id="2.4.1.-" evidence="13"/>
<dbReference type="PANTHER" id="PTHR11929:SF194">
    <property type="entry name" value="ALPHA-(1,3)-FUCOSYLTRANSFERASE 10"/>
    <property type="match status" value="1"/>
</dbReference>
<dbReference type="Gene3D" id="3.40.50.11660">
    <property type="entry name" value="Glycosyl transferase family 10, C-terminal domain"/>
    <property type="match status" value="1"/>
</dbReference>
<evidence type="ECO:0000256" key="12">
    <source>
        <dbReference type="ARBA" id="ARBA00048647"/>
    </source>
</evidence>
<keyword evidence="5 13" id="KW-0808">Transferase</keyword>
<dbReference type="EMBL" id="PPHD01018543">
    <property type="protein sequence ID" value="POI28663.1"/>
    <property type="molecule type" value="Genomic_DNA"/>
</dbReference>
<dbReference type="Pfam" id="PF00852">
    <property type="entry name" value="Glyco_transf_10"/>
    <property type="match status" value="1"/>
</dbReference>
<evidence type="ECO:0000256" key="3">
    <source>
        <dbReference type="ARBA" id="ARBA00008919"/>
    </source>
</evidence>
<comment type="caution">
    <text evidence="15">The sequence shown here is derived from an EMBL/GenBank/DDBJ whole genome shotgun (WGS) entry which is preliminary data.</text>
</comment>
<dbReference type="GO" id="GO:0000139">
    <property type="term" value="C:Golgi membrane"/>
    <property type="evidence" value="ECO:0007669"/>
    <property type="project" value="InterPro"/>
</dbReference>
<evidence type="ECO:0000256" key="7">
    <source>
        <dbReference type="ARBA" id="ARBA00022968"/>
    </source>
</evidence>
<comment type="catalytic activity">
    <reaction evidence="11">
        <text>L-threonyl-[protein] + GDP-beta-L-fucose = 3-O-(alpha-L-fucosyl)-L-threonyl-[protein] + GDP + H(+)</text>
        <dbReference type="Rhea" id="RHEA:70491"/>
        <dbReference type="Rhea" id="RHEA-COMP:11060"/>
        <dbReference type="Rhea" id="RHEA-COMP:17915"/>
        <dbReference type="ChEBI" id="CHEBI:15378"/>
        <dbReference type="ChEBI" id="CHEBI:30013"/>
        <dbReference type="ChEBI" id="CHEBI:57273"/>
        <dbReference type="ChEBI" id="CHEBI:58189"/>
        <dbReference type="ChEBI" id="CHEBI:189631"/>
        <dbReference type="EC" id="2.4.1.221"/>
    </reaction>
    <physiologicalReaction direction="left-to-right" evidence="11">
        <dbReference type="Rhea" id="RHEA:70492"/>
    </physiologicalReaction>
</comment>
<dbReference type="SUPFAM" id="SSF53756">
    <property type="entry name" value="UDP-Glycosyltransferase/glycogen phosphorylase"/>
    <property type="match status" value="1"/>
</dbReference>
<gene>
    <name evidence="15" type="ORF">CIB84_007587</name>
</gene>
<dbReference type="GO" id="GO:0005789">
    <property type="term" value="C:endoplasmic reticulum membrane"/>
    <property type="evidence" value="ECO:0007669"/>
    <property type="project" value="UniProtKB-SubCell"/>
</dbReference>
<evidence type="ECO:0000256" key="11">
    <source>
        <dbReference type="ARBA" id="ARBA00047273"/>
    </source>
</evidence>
<evidence type="ECO:0000256" key="1">
    <source>
        <dbReference type="ARBA" id="ARBA00004648"/>
    </source>
</evidence>
<reference evidence="15 16" key="1">
    <citation type="submission" date="2018-01" db="EMBL/GenBank/DDBJ databases">
        <title>Comparison of the Chinese Bamboo Partridge and Red Junglefowl genome sequences highlights the importance of demography in genome evolution.</title>
        <authorList>
            <person name="Tiley G.P."/>
            <person name="Kimball R.T."/>
            <person name="Braun E.L."/>
            <person name="Burleigh J.G."/>
        </authorList>
    </citation>
    <scope>NUCLEOTIDE SEQUENCE [LARGE SCALE GENOMIC DNA]</scope>
    <source>
        <strain evidence="15">RTK389</strain>
        <tissue evidence="15">Blood</tissue>
    </source>
</reference>
<evidence type="ECO:0000313" key="16">
    <source>
        <dbReference type="Proteomes" id="UP000237246"/>
    </source>
</evidence>
<comment type="subcellular location">
    <subcellularLocation>
        <location evidence="1 13">Endoplasmic reticulum membrane</location>
        <topology evidence="1 13">Single-pass type II membrane protein</topology>
    </subcellularLocation>
</comment>
<dbReference type="UniPathway" id="UPA00378"/>
<dbReference type="InterPro" id="IPR001503">
    <property type="entry name" value="Glyco_trans_10"/>
</dbReference>
<keyword evidence="6 13" id="KW-0812">Transmembrane</keyword>
<evidence type="ECO:0000256" key="4">
    <source>
        <dbReference type="ARBA" id="ARBA00022676"/>
    </source>
</evidence>
<keyword evidence="13" id="KW-0256">Endoplasmic reticulum</keyword>
<keyword evidence="4 13" id="KW-0328">Glycosyltransferase</keyword>
<dbReference type="InterPro" id="IPR038577">
    <property type="entry name" value="GT10-like_C_sf"/>
</dbReference>
<evidence type="ECO:0000256" key="8">
    <source>
        <dbReference type="ARBA" id="ARBA00022989"/>
    </source>
</evidence>
<keyword evidence="8" id="KW-1133">Transmembrane helix</keyword>